<dbReference type="InParanoid" id="A0A4Q1BVP2"/>
<dbReference type="OrthoDB" id="2596929at2759"/>
<protein>
    <submittedName>
        <fullName evidence="3">Uncharacterized protein</fullName>
    </submittedName>
</protein>
<feature type="region of interest" description="Disordered" evidence="1">
    <location>
        <begin position="577"/>
        <end position="606"/>
    </location>
</feature>
<dbReference type="AlphaFoldDB" id="A0A4Q1BVP2"/>
<keyword evidence="2" id="KW-0472">Membrane</keyword>
<dbReference type="Proteomes" id="UP000289152">
    <property type="component" value="Unassembled WGS sequence"/>
</dbReference>
<evidence type="ECO:0000313" key="4">
    <source>
        <dbReference type="Proteomes" id="UP000289152"/>
    </source>
</evidence>
<dbReference type="EMBL" id="SDIL01000003">
    <property type="protein sequence ID" value="RXK42201.1"/>
    <property type="molecule type" value="Genomic_DNA"/>
</dbReference>
<comment type="caution">
    <text evidence="3">The sequence shown here is derived from an EMBL/GenBank/DDBJ whole genome shotgun (WGS) entry which is preliminary data.</text>
</comment>
<gene>
    <name evidence="3" type="ORF">M231_00559</name>
</gene>
<keyword evidence="4" id="KW-1185">Reference proteome</keyword>
<feature type="compositionally biased region" description="Low complexity" evidence="1">
    <location>
        <begin position="149"/>
        <end position="196"/>
    </location>
</feature>
<feature type="region of interest" description="Disordered" evidence="1">
    <location>
        <begin position="149"/>
        <end position="197"/>
    </location>
</feature>
<evidence type="ECO:0000313" key="3">
    <source>
        <dbReference type="EMBL" id="RXK42201.1"/>
    </source>
</evidence>
<keyword evidence="2" id="KW-0812">Transmembrane</keyword>
<evidence type="ECO:0000256" key="2">
    <source>
        <dbReference type="SAM" id="Phobius"/>
    </source>
</evidence>
<accession>A0A4Q1BVP2</accession>
<feature type="region of interest" description="Disordered" evidence="1">
    <location>
        <begin position="686"/>
        <end position="734"/>
    </location>
</feature>
<keyword evidence="2" id="KW-1133">Transmembrane helix</keyword>
<feature type="transmembrane region" description="Helical" evidence="2">
    <location>
        <begin position="228"/>
        <end position="251"/>
    </location>
</feature>
<organism evidence="3 4">
    <name type="scientific">Tremella mesenterica</name>
    <name type="common">Jelly fungus</name>
    <dbReference type="NCBI Taxonomy" id="5217"/>
    <lineage>
        <taxon>Eukaryota</taxon>
        <taxon>Fungi</taxon>
        <taxon>Dikarya</taxon>
        <taxon>Basidiomycota</taxon>
        <taxon>Agaricomycotina</taxon>
        <taxon>Tremellomycetes</taxon>
        <taxon>Tremellales</taxon>
        <taxon>Tremellaceae</taxon>
        <taxon>Tremella</taxon>
    </lineage>
</organism>
<name>A0A4Q1BVP2_TREME</name>
<evidence type="ECO:0000256" key="1">
    <source>
        <dbReference type="SAM" id="MobiDB-lite"/>
    </source>
</evidence>
<feature type="compositionally biased region" description="Low complexity" evidence="1">
    <location>
        <begin position="377"/>
        <end position="387"/>
    </location>
</feature>
<feature type="compositionally biased region" description="Low complexity" evidence="1">
    <location>
        <begin position="596"/>
        <end position="606"/>
    </location>
</feature>
<sequence>MHSNTPLGRARSHNISKSEDPTSLWKALIKSLRYGPDQVVEMSLKPRVNIYTPGEIASLEAVQAAQASAAAAAASSSVAAAKASASAAAAAAAAAAKAKTATTAKTTASTTAKAAAGNAAAGTTIKSAQLTATNPVIASIQAAASSSTISSSSSTTSTISSVSKTTTSSSSTSKSSSSTSSTHSSSPTPTVPTITSNFPSSTLSSAIKSATAEAAASSSKNSGLSTGGIVGVVVAALIGLIIVGSAIGWLYRKYARRSYSTKLPWSKIPEDITPYPHEKPEPPPDDIYGSSTVPVIGSRRALALARQNAFNNDGTLRPDSYVGEDNRAGVGAGTRVQPRPQPQPGYGGYGTMAPSYGVDAQGRPYNAQAGRVPINPYPYTDDYTQPPAFSPPSSRQLLGPNSPPTPAGHPFANSNLLAVPMGRPLPPRTASDIDNLEDFADIPQPHSPNYLPYSDPEPYTPRTATSANEWAGHVQAPMPPPAAATSMPMPKPYGYPLAEKHTYSQPTSSNYQSNTETLRAPLPTLTPVSPLMASFNLRNSTQQPLAMYEPEHTPVSPPSTPSDQKRLYGEVARAAGVSEPVTPVTPAAGASALNHSTSSQATTSSFSAHEPMRLPQLNLEPPQPYMHGQPLSPLQEVPTPLSTATNVSQQAGRFVRSEVNPFDRMPNSADSRNLVPPYSATTAGATVFPSPHYPPPSPGGMSVPGSVTDSPRRWSGAPGNRVSMFDGDDAYGGI</sequence>
<reference evidence="3 4" key="1">
    <citation type="submission" date="2016-06" db="EMBL/GenBank/DDBJ databases">
        <title>Evolution of pathogenesis and genome organization in the Tremellales.</title>
        <authorList>
            <person name="Cuomo C."/>
            <person name="Litvintseva A."/>
            <person name="Heitman J."/>
            <person name="Chen Y."/>
            <person name="Sun S."/>
            <person name="Springer D."/>
            <person name="Dromer F."/>
            <person name="Young S."/>
            <person name="Zeng Q."/>
            <person name="Chapman S."/>
            <person name="Gujja S."/>
            <person name="Saif S."/>
            <person name="Birren B."/>
        </authorList>
    </citation>
    <scope>NUCLEOTIDE SEQUENCE [LARGE SCALE GENOMIC DNA]</scope>
    <source>
        <strain evidence="3 4">ATCC 28783</strain>
    </source>
</reference>
<proteinExistence type="predicted"/>
<dbReference type="VEuPathDB" id="FungiDB:TREMEDRAFT_74134"/>
<feature type="region of interest" description="Disordered" evidence="1">
    <location>
        <begin position="328"/>
        <end position="433"/>
    </location>
</feature>